<reference evidence="3 4" key="1">
    <citation type="submission" date="2016-06" db="EMBL/GenBank/DDBJ databases">
        <title>Living apart together: crosstalk between the core and supernumerary genomes in a fungal plant pathogen.</title>
        <authorList>
            <person name="Vanheule A."/>
            <person name="Audenaert K."/>
            <person name="Warris S."/>
            <person name="Van De Geest H."/>
            <person name="Schijlen E."/>
            <person name="Hofte M."/>
            <person name="De Saeger S."/>
            <person name="Haesaert G."/>
            <person name="Waalwijk C."/>
            <person name="Van Der Lee T."/>
        </authorList>
    </citation>
    <scope>NUCLEOTIDE SEQUENCE [LARGE SCALE GENOMIC DNA]</scope>
    <source>
        <strain evidence="3 4">2516</strain>
    </source>
</reference>
<dbReference type="InterPro" id="IPR011042">
    <property type="entry name" value="6-blade_b-propeller_TolB-like"/>
</dbReference>
<organism evidence="3 4">
    <name type="scientific">Fusarium poae</name>
    <dbReference type="NCBI Taxonomy" id="36050"/>
    <lineage>
        <taxon>Eukaryota</taxon>
        <taxon>Fungi</taxon>
        <taxon>Dikarya</taxon>
        <taxon>Ascomycota</taxon>
        <taxon>Pezizomycotina</taxon>
        <taxon>Sordariomycetes</taxon>
        <taxon>Hypocreomycetidae</taxon>
        <taxon>Hypocreales</taxon>
        <taxon>Nectriaceae</taxon>
        <taxon>Fusarium</taxon>
    </lineage>
</organism>
<evidence type="ECO:0000256" key="1">
    <source>
        <dbReference type="SAM" id="SignalP"/>
    </source>
</evidence>
<keyword evidence="1" id="KW-0732">Signal</keyword>
<feature type="signal peptide" evidence="1">
    <location>
        <begin position="1"/>
        <end position="21"/>
    </location>
</feature>
<evidence type="ECO:0000313" key="4">
    <source>
        <dbReference type="Proteomes" id="UP000091967"/>
    </source>
</evidence>
<evidence type="ECO:0000313" key="3">
    <source>
        <dbReference type="EMBL" id="OBS22570.1"/>
    </source>
</evidence>
<evidence type="ECO:0000259" key="2">
    <source>
        <dbReference type="Pfam" id="PF22807"/>
    </source>
</evidence>
<keyword evidence="4" id="KW-1185">Reference proteome</keyword>
<dbReference type="Proteomes" id="UP000091967">
    <property type="component" value="Unassembled WGS sequence"/>
</dbReference>
<dbReference type="InterPro" id="IPR054539">
    <property type="entry name" value="Beta-prop_PDH"/>
</dbReference>
<protein>
    <recommendedName>
        <fullName evidence="2">Pyrroloquinoline quinone-dependent pyranose dehydrogenase beta-propeller domain-containing protein</fullName>
    </recommendedName>
</protein>
<dbReference type="Gene3D" id="2.120.10.30">
    <property type="entry name" value="TolB, C-terminal domain"/>
    <property type="match status" value="1"/>
</dbReference>
<feature type="domain" description="Pyrroloquinoline quinone-dependent pyranose dehydrogenase beta-propeller" evidence="2">
    <location>
        <begin position="32"/>
        <end position="427"/>
    </location>
</feature>
<dbReference type="EMBL" id="LYXU01000003">
    <property type="protein sequence ID" value="OBS22570.1"/>
    <property type="molecule type" value="Genomic_DNA"/>
</dbReference>
<accession>A0A1B8AQ27</accession>
<comment type="caution">
    <text evidence="3">The sequence shown here is derived from an EMBL/GenBank/DDBJ whole genome shotgun (WGS) entry which is preliminary data.</text>
</comment>
<dbReference type="SUPFAM" id="SSF50952">
    <property type="entry name" value="Soluble quinoprotein glucose dehydrogenase"/>
    <property type="match status" value="1"/>
</dbReference>
<name>A0A1B8AQ27_FUSPO</name>
<dbReference type="OMA" id="WPYCYWG"/>
<dbReference type="Pfam" id="PF22807">
    <property type="entry name" value="TrAA12"/>
    <property type="match status" value="1"/>
</dbReference>
<dbReference type="InterPro" id="IPR011041">
    <property type="entry name" value="Quinoprot_gluc/sorb_DH_b-prop"/>
</dbReference>
<proteinExistence type="predicted"/>
<gene>
    <name evidence="3" type="ORF">FPOA_08906</name>
</gene>
<sequence>MPRLAQVLLAAGAALIGFTSAQCNLTPKFNISTSDGVEFKLLRTGLQRPRHLVVDTEGNLLIAEASNKGVRRIVLDDGKDLDVCIDSDKALITETSINLNHGIALTADGKTILVSSPSEVYAYDYDASNGSVGSRRTVITGMDGSATHSTRTLTIPLAGNPNLLLVAGGSDGNLDSETVNKDVVRSQVRVFKIDEMLAADAPLEYGEASLLGWGLRNSVGWAEDPATGHIWSVENSVDNLYRGDVDIHNTNPGEELNFHGSPDDTSSAQYGANYGYPGCFSIYDTSVVKEYPGGAKVGKQMAATPQGETDLGFTDEECQEKTAPRITFGSHLAPLDIKFLDGSAAYIAFHGSWNRNPGDGYRVSKVDFSNGQPVSASDDAKAEVPLVWNNDNTKCPSGCFRPAGLAFDKAGRLFMTSDSTGELYVLTGV</sequence>
<dbReference type="STRING" id="36050.A0A1B8AQ27"/>
<feature type="chain" id="PRO_5008603046" description="Pyrroloquinoline quinone-dependent pyranose dehydrogenase beta-propeller domain-containing protein" evidence="1">
    <location>
        <begin position="22"/>
        <end position="429"/>
    </location>
</feature>
<dbReference type="AlphaFoldDB" id="A0A1B8AQ27"/>